<dbReference type="EMBL" id="FNVA01000005">
    <property type="protein sequence ID" value="SEG46927.1"/>
    <property type="molecule type" value="Genomic_DNA"/>
</dbReference>
<protein>
    <submittedName>
        <fullName evidence="1">Uncharacterized protein</fullName>
    </submittedName>
</protein>
<reference evidence="1 2" key="1">
    <citation type="submission" date="2016-10" db="EMBL/GenBank/DDBJ databases">
        <authorList>
            <person name="de Groot N.N."/>
        </authorList>
    </citation>
    <scope>NUCLEOTIDE SEQUENCE [LARGE SCALE GENOMIC DNA]</scope>
    <source>
        <strain evidence="1 2">DSM 22489</strain>
    </source>
</reference>
<gene>
    <name evidence="1" type="ORF">SAMN05421819_3100</name>
</gene>
<evidence type="ECO:0000313" key="2">
    <source>
        <dbReference type="Proteomes" id="UP000236728"/>
    </source>
</evidence>
<sequence length="64" mass="7173">MQLEIGLPGWEVRIEERSANVWLVRGRHASGASFEFTTSASDPAQRARAEALEIEAHLRIRSLV</sequence>
<name>A0A1H6AFT5_9BACT</name>
<dbReference type="Proteomes" id="UP000236728">
    <property type="component" value="Unassembled WGS sequence"/>
</dbReference>
<accession>A0A1H6AFT5</accession>
<keyword evidence="2" id="KW-1185">Reference proteome</keyword>
<dbReference type="RefSeq" id="WP_103933967.1">
    <property type="nucleotide sequence ID" value="NZ_FNVA01000005.1"/>
</dbReference>
<dbReference type="AlphaFoldDB" id="A0A1H6AFT5"/>
<organism evidence="1 2">
    <name type="scientific">Bryocella elongata</name>
    <dbReference type="NCBI Taxonomy" id="863522"/>
    <lineage>
        <taxon>Bacteria</taxon>
        <taxon>Pseudomonadati</taxon>
        <taxon>Acidobacteriota</taxon>
        <taxon>Terriglobia</taxon>
        <taxon>Terriglobales</taxon>
        <taxon>Acidobacteriaceae</taxon>
        <taxon>Bryocella</taxon>
    </lineage>
</organism>
<evidence type="ECO:0000313" key="1">
    <source>
        <dbReference type="EMBL" id="SEG46927.1"/>
    </source>
</evidence>
<proteinExistence type="predicted"/>